<evidence type="ECO:0000256" key="5">
    <source>
        <dbReference type="ARBA" id="ARBA00022989"/>
    </source>
</evidence>
<comment type="subcellular location">
    <subcellularLocation>
        <location evidence="1 7">Cell inner membrane</location>
        <topology evidence="1 7">Multi-pass membrane protein</topology>
    </subcellularLocation>
</comment>
<dbReference type="OrthoDB" id="9790209at2"/>
<comment type="subunit">
    <text evidence="7">The complex comprises the extracytoplasmic solute receptor protein and the two transmembrane proteins.</text>
</comment>
<name>A0A562MQ34_9HYPH</name>
<accession>A0A562MQ34</accession>
<evidence type="ECO:0000256" key="4">
    <source>
        <dbReference type="ARBA" id="ARBA00022692"/>
    </source>
</evidence>
<dbReference type="InterPro" id="IPR004681">
    <property type="entry name" value="TRAP_DctM"/>
</dbReference>
<dbReference type="PIRSF" id="PIRSF006066">
    <property type="entry name" value="HI0050"/>
    <property type="match status" value="1"/>
</dbReference>
<dbReference type="GO" id="GO:0022857">
    <property type="term" value="F:transmembrane transporter activity"/>
    <property type="evidence" value="ECO:0007669"/>
    <property type="project" value="UniProtKB-UniRule"/>
</dbReference>
<gene>
    <name evidence="9" type="ORF">IQ26_06726</name>
</gene>
<keyword evidence="3 7" id="KW-0997">Cell inner membrane</keyword>
<feature type="transmembrane region" description="Helical" evidence="7">
    <location>
        <begin position="169"/>
        <end position="196"/>
    </location>
</feature>
<comment type="caution">
    <text evidence="7">Lacks conserved residue(s) required for the propagation of feature annotation.</text>
</comment>
<feature type="transmembrane region" description="Helical" evidence="7">
    <location>
        <begin position="377"/>
        <end position="393"/>
    </location>
</feature>
<feature type="transmembrane region" description="Helical" evidence="7">
    <location>
        <begin position="139"/>
        <end position="163"/>
    </location>
</feature>
<dbReference type="EMBL" id="VLKT01000068">
    <property type="protein sequence ID" value="TWI22045.1"/>
    <property type="molecule type" value="Genomic_DNA"/>
</dbReference>
<dbReference type="InterPro" id="IPR010656">
    <property type="entry name" value="DctM"/>
</dbReference>
<feature type="transmembrane region" description="Helical" evidence="7">
    <location>
        <begin position="217"/>
        <end position="239"/>
    </location>
</feature>
<reference evidence="9 10" key="1">
    <citation type="journal article" date="2015" name="Stand. Genomic Sci.">
        <title>Genomic Encyclopedia of Bacterial and Archaeal Type Strains, Phase III: the genomes of soil and plant-associated and newly described type strains.</title>
        <authorList>
            <person name="Whitman W.B."/>
            <person name="Woyke T."/>
            <person name="Klenk H.P."/>
            <person name="Zhou Y."/>
            <person name="Lilburn T.G."/>
            <person name="Beck B.J."/>
            <person name="De Vos P."/>
            <person name="Vandamme P."/>
            <person name="Eisen J.A."/>
            <person name="Garrity G."/>
            <person name="Hugenholtz P."/>
            <person name="Kyrpides N.C."/>
        </authorList>
    </citation>
    <scope>NUCLEOTIDE SEQUENCE [LARGE SCALE GENOMIC DNA]</scope>
    <source>
        <strain evidence="9 10">CGMCC 1.2546</strain>
    </source>
</reference>
<dbReference type="NCBIfam" id="TIGR00786">
    <property type="entry name" value="dctM"/>
    <property type="match status" value="1"/>
</dbReference>
<keyword evidence="7" id="KW-0813">Transport</keyword>
<evidence type="ECO:0000313" key="10">
    <source>
        <dbReference type="Proteomes" id="UP000317122"/>
    </source>
</evidence>
<evidence type="ECO:0000313" key="9">
    <source>
        <dbReference type="EMBL" id="TWI22045.1"/>
    </source>
</evidence>
<feature type="transmembrane region" description="Helical" evidence="7">
    <location>
        <begin position="400"/>
        <end position="424"/>
    </location>
</feature>
<evidence type="ECO:0000256" key="6">
    <source>
        <dbReference type="ARBA" id="ARBA00023136"/>
    </source>
</evidence>
<feature type="transmembrane region" description="Helical" evidence="7">
    <location>
        <begin position="275"/>
        <end position="299"/>
    </location>
</feature>
<dbReference type="GO" id="GO:0005886">
    <property type="term" value="C:plasma membrane"/>
    <property type="evidence" value="ECO:0007669"/>
    <property type="project" value="UniProtKB-SubCell"/>
</dbReference>
<feature type="transmembrane region" description="Helical" evidence="7">
    <location>
        <begin position="319"/>
        <end position="347"/>
    </location>
</feature>
<keyword evidence="5 7" id="KW-1133">Transmembrane helix</keyword>
<evidence type="ECO:0000256" key="3">
    <source>
        <dbReference type="ARBA" id="ARBA00022519"/>
    </source>
</evidence>
<comment type="similarity">
    <text evidence="7">Belongs to the TRAP transporter large permease family.</text>
</comment>
<keyword evidence="6 7" id="KW-0472">Membrane</keyword>
<feature type="transmembrane region" description="Helical" evidence="7">
    <location>
        <begin position="55"/>
        <end position="77"/>
    </location>
</feature>
<dbReference type="PANTHER" id="PTHR33362">
    <property type="entry name" value="SIALIC ACID TRAP TRANSPORTER PERMEASE PROTEIN SIAT-RELATED"/>
    <property type="match status" value="1"/>
</dbReference>
<protein>
    <recommendedName>
        <fullName evidence="7">TRAP transporter large permease protein</fullName>
    </recommendedName>
</protein>
<evidence type="ECO:0000256" key="2">
    <source>
        <dbReference type="ARBA" id="ARBA00022475"/>
    </source>
</evidence>
<comment type="caution">
    <text evidence="9">The sequence shown here is derived from an EMBL/GenBank/DDBJ whole genome shotgun (WGS) entry which is preliminary data.</text>
</comment>
<dbReference type="Pfam" id="PF06808">
    <property type="entry name" value="DctM"/>
    <property type="match status" value="1"/>
</dbReference>
<evidence type="ECO:0000256" key="7">
    <source>
        <dbReference type="RuleBase" id="RU369079"/>
    </source>
</evidence>
<organism evidence="9 10">
    <name type="scientific">Mesorhizobium tianshanense</name>
    <dbReference type="NCBI Taxonomy" id="39844"/>
    <lineage>
        <taxon>Bacteria</taxon>
        <taxon>Pseudomonadati</taxon>
        <taxon>Pseudomonadota</taxon>
        <taxon>Alphaproteobacteria</taxon>
        <taxon>Hyphomicrobiales</taxon>
        <taxon>Phyllobacteriaceae</taxon>
        <taxon>Mesorhizobium</taxon>
    </lineage>
</organism>
<dbReference type="Proteomes" id="UP000317122">
    <property type="component" value="Unassembled WGS sequence"/>
</dbReference>
<dbReference type="RefSeq" id="WP_145722697.1">
    <property type="nucleotide sequence ID" value="NZ_BSPF01000143.1"/>
</dbReference>
<evidence type="ECO:0000256" key="1">
    <source>
        <dbReference type="ARBA" id="ARBA00004429"/>
    </source>
</evidence>
<evidence type="ECO:0000259" key="8">
    <source>
        <dbReference type="Pfam" id="PF06808"/>
    </source>
</evidence>
<dbReference type="AlphaFoldDB" id="A0A562MQ34"/>
<keyword evidence="10" id="KW-1185">Reference proteome</keyword>
<keyword evidence="2" id="KW-1003">Cell membrane</keyword>
<dbReference type="PANTHER" id="PTHR33362:SF2">
    <property type="entry name" value="TRAP TRANSPORTER LARGE PERMEASE PROTEIN"/>
    <property type="match status" value="1"/>
</dbReference>
<sequence>MTPLVVSSILFGLFLLFILLRVPVAFALALACLPIFFLEPRLTPILLLQAMFKSYNAFVLLAVPFFLLAANLMNAAGITDRLIRLSRALVGHLPGGLGHVNVVVSMLFAGISGSSTADAAGIGSLIIPQMKKEGFTASFSVAVTACSSVMGVIIPPSILMIVWGGLMSVSIGGLFLAGVVPGILIGLAQLVTVYVYARRRGMGMHERATARELAKAIASAFLALLTPVIIVGGIVGGFFTPTEASVIAAIYALVLGLLVYRTLDLTKIGRIFYDTGRFAAIALFCIGTASAFGFILAYFKVPAALVAVVQAMDLGVTEMGLAVAIAFLVIGCFIDAIPAIVILGTVLLPVAQSVGMHPIHFAIIGIVSLAFGLVTPPYGLCLLIACSIGQISIRHAIRDVVILLLPMLGILILIVFFPSISLWLPRLLMPQFVN</sequence>
<proteinExistence type="inferred from homology"/>
<keyword evidence="4 7" id="KW-0812">Transmembrane</keyword>
<feature type="domain" description="TRAP C4-dicarboxylate transport system permease DctM subunit" evidence="8">
    <location>
        <begin position="11"/>
        <end position="420"/>
    </location>
</feature>
<feature type="transmembrane region" description="Helical" evidence="7">
    <location>
        <begin position="245"/>
        <end position="263"/>
    </location>
</feature>
<comment type="function">
    <text evidence="7">Part of the tripartite ATP-independent periplasmic (TRAP) transport system.</text>
</comment>